<keyword evidence="2" id="KW-0808">Transferase</keyword>
<feature type="domain" description="Carbohydrate kinase FGGY N-terminal" evidence="4">
    <location>
        <begin position="5"/>
        <end position="241"/>
    </location>
</feature>
<proteinExistence type="inferred from homology"/>
<dbReference type="CDD" id="cd07808">
    <property type="entry name" value="ASKHA_NBD_FGGY_EcXK-like"/>
    <property type="match status" value="1"/>
</dbReference>
<protein>
    <submittedName>
        <fullName evidence="6">Xylulokinase</fullName>
    </submittedName>
</protein>
<dbReference type="RefSeq" id="WP_095680487.1">
    <property type="nucleotide sequence ID" value="NZ_CP016768.2"/>
</dbReference>
<reference evidence="7" key="1">
    <citation type="submission" date="2016-10" db="EMBL/GenBank/DDBJ databases">
        <title>High microdiversification within the ubiquitous acI lineage of Actinobacteria.</title>
        <authorList>
            <person name="Neuenschwander S.M."/>
            <person name="Salcher M."/>
            <person name="Ghai R."/>
            <person name="Pernthaler J."/>
        </authorList>
    </citation>
    <scope>NUCLEOTIDE SEQUENCE [LARGE SCALE GENOMIC DNA]</scope>
</reference>
<dbReference type="InterPro" id="IPR018485">
    <property type="entry name" value="FGGY_C"/>
</dbReference>
<accession>A0A249JXD6</accession>
<gene>
    <name evidence="6" type="ORF">B1s21122_02295</name>
</gene>
<dbReference type="Pfam" id="PF00370">
    <property type="entry name" value="FGGY_N"/>
    <property type="match status" value="1"/>
</dbReference>
<dbReference type="GO" id="GO:0005975">
    <property type="term" value="P:carbohydrate metabolic process"/>
    <property type="evidence" value="ECO:0007669"/>
    <property type="project" value="InterPro"/>
</dbReference>
<comment type="similarity">
    <text evidence="1">Belongs to the FGGY kinase family.</text>
</comment>
<dbReference type="Pfam" id="PF02782">
    <property type="entry name" value="FGGY_C"/>
    <property type="match status" value="1"/>
</dbReference>
<dbReference type="EMBL" id="CP016768">
    <property type="protein sequence ID" value="ASY09182.1"/>
    <property type="molecule type" value="Genomic_DNA"/>
</dbReference>
<dbReference type="OrthoDB" id="9782710at2"/>
<keyword evidence="3 6" id="KW-0418">Kinase</keyword>
<organism evidence="6 7">
    <name type="scientific">Candidatus Nanopelagicus limnae</name>
    <dbReference type="NCBI Taxonomy" id="1884634"/>
    <lineage>
        <taxon>Bacteria</taxon>
        <taxon>Bacillati</taxon>
        <taxon>Actinomycetota</taxon>
        <taxon>Actinomycetes</taxon>
        <taxon>Candidatus Nanopelagicales</taxon>
        <taxon>Candidatus Nanopelagicaceae</taxon>
        <taxon>Candidatus Nanopelagicus</taxon>
    </lineage>
</organism>
<sequence>MQQLLLGVDVGTTATKAVLVDNAGHIISQGRAEYPTKYLQAGWVEQDPNDWWLSFCKAVEIAQAGAAGAQIIGVAISAQAPTLIAVDAKGVPVRDAMIWMDRRAQAEADELANQFSNISQLTGNRADPYYVAAKIKWLIKNEPANYQKTKYFLQIPGYLNFKLTGKFGIDAAHASLLQLRSADNSKWADEVMKFVGVSEDKFPQIANSIILQGEVLSNNDSKIAAGTPVYFGSVDGCSAALEAGVIDPGVVAEMTGTSTVLLMPTDGNNFNDAFVAIEHAIAGRQLRLGAMVASGASVAWLQQNILKGEQSVEQLSKDAQSVSPGSEGVIFLPYMMGERSPIWHTNARGVFFGLSLTTTPAMMFRAVLEGTAFALAHNVEIGKAAGIKIDEIRSIGGGSKSELWNQIKADVLGMPIAVLEDSVGAAVGDAYLAGMGAGMFKDIRQTIKTNVKIEARFSPDIKVHSYYQERYARFRSLYESIKDEFDKSAPSASYRLK</sequence>
<keyword evidence="7" id="KW-1185">Reference proteome</keyword>
<evidence type="ECO:0000259" key="5">
    <source>
        <dbReference type="Pfam" id="PF02782"/>
    </source>
</evidence>
<feature type="domain" description="Carbohydrate kinase FGGY C-terminal" evidence="5">
    <location>
        <begin position="255"/>
        <end position="436"/>
    </location>
</feature>
<dbReference type="Proteomes" id="UP000217153">
    <property type="component" value="Chromosome"/>
</dbReference>
<evidence type="ECO:0000259" key="4">
    <source>
        <dbReference type="Pfam" id="PF00370"/>
    </source>
</evidence>
<dbReference type="SUPFAM" id="SSF53067">
    <property type="entry name" value="Actin-like ATPase domain"/>
    <property type="match status" value="2"/>
</dbReference>
<dbReference type="AlphaFoldDB" id="A0A249JXD6"/>
<dbReference type="InterPro" id="IPR043129">
    <property type="entry name" value="ATPase_NBD"/>
</dbReference>
<name>A0A249JXD6_9ACTN</name>
<evidence type="ECO:0000313" key="7">
    <source>
        <dbReference type="Proteomes" id="UP000217153"/>
    </source>
</evidence>
<dbReference type="InterPro" id="IPR000577">
    <property type="entry name" value="Carb_kinase_FGGY"/>
</dbReference>
<dbReference type="InterPro" id="IPR050406">
    <property type="entry name" value="FGGY_Carb_Kinase"/>
</dbReference>
<evidence type="ECO:0000256" key="2">
    <source>
        <dbReference type="ARBA" id="ARBA00022679"/>
    </source>
</evidence>
<evidence type="ECO:0000256" key="3">
    <source>
        <dbReference type="ARBA" id="ARBA00022777"/>
    </source>
</evidence>
<evidence type="ECO:0000256" key="1">
    <source>
        <dbReference type="ARBA" id="ARBA00009156"/>
    </source>
</evidence>
<dbReference type="Gene3D" id="3.30.420.40">
    <property type="match status" value="2"/>
</dbReference>
<dbReference type="KEGG" id="abam:B1s21122_02295"/>
<dbReference type="PANTHER" id="PTHR43095">
    <property type="entry name" value="SUGAR KINASE"/>
    <property type="match status" value="1"/>
</dbReference>
<dbReference type="GO" id="GO:0016301">
    <property type="term" value="F:kinase activity"/>
    <property type="evidence" value="ECO:0007669"/>
    <property type="project" value="UniProtKB-KW"/>
</dbReference>
<evidence type="ECO:0000313" key="6">
    <source>
        <dbReference type="EMBL" id="ASY09182.1"/>
    </source>
</evidence>
<dbReference type="InterPro" id="IPR018484">
    <property type="entry name" value="FGGY_N"/>
</dbReference>
<dbReference type="PIRSF" id="PIRSF000538">
    <property type="entry name" value="GlpK"/>
    <property type="match status" value="1"/>
</dbReference>